<dbReference type="RefSeq" id="WP_136935226.1">
    <property type="nucleotide sequence ID" value="NZ_SSMQ01000082.1"/>
</dbReference>
<evidence type="ECO:0000313" key="2">
    <source>
        <dbReference type="EMBL" id="TKC97152.1"/>
    </source>
</evidence>
<proteinExistence type="predicted"/>
<comment type="caution">
    <text evidence="2">The sequence shown here is derived from an EMBL/GenBank/DDBJ whole genome shotgun (WGS) entry which is preliminary data.</text>
</comment>
<feature type="signal peptide" evidence="1">
    <location>
        <begin position="1"/>
        <end position="23"/>
    </location>
</feature>
<keyword evidence="3" id="KW-1185">Reference proteome</keyword>
<sequence>MKGKASMFGVLLVGLGLSGPAMAQSAPLGCSAAREARAFESGLQSGKSLVQQAWNSVASCGNLERFSSVVMETLQNVSLPPGSDDYVVCRTVGTLAGAVEQVDEVWGLCAIECCEEGELVGWIMGKLYCDLSICLGGVRLTNFLVQRPMGFCGSTAQACCRSEFSSVTPSYQGLFGSCRPYTQGMFRATWSQSRDSVCAYRQ</sequence>
<dbReference type="OrthoDB" id="9821672at2"/>
<dbReference type="Proteomes" id="UP000309215">
    <property type="component" value="Unassembled WGS sequence"/>
</dbReference>
<feature type="chain" id="PRO_5020373759" evidence="1">
    <location>
        <begin position="24"/>
        <end position="202"/>
    </location>
</feature>
<evidence type="ECO:0000256" key="1">
    <source>
        <dbReference type="SAM" id="SignalP"/>
    </source>
</evidence>
<dbReference type="EMBL" id="SSMQ01000082">
    <property type="protein sequence ID" value="TKC97152.1"/>
    <property type="molecule type" value="Genomic_DNA"/>
</dbReference>
<keyword evidence="1" id="KW-0732">Signal</keyword>
<accession>A0A4U1IS81</accession>
<protein>
    <submittedName>
        <fullName evidence="2">Uncharacterized protein</fullName>
    </submittedName>
</protein>
<reference evidence="2 3" key="1">
    <citation type="submission" date="2019-04" db="EMBL/GenBank/DDBJ databases">
        <authorList>
            <person name="Li Y."/>
            <person name="Wang J."/>
        </authorList>
    </citation>
    <scope>NUCLEOTIDE SEQUENCE [LARGE SCALE GENOMIC DNA]</scope>
    <source>
        <strain evidence="2 3">DSM 14668</strain>
    </source>
</reference>
<evidence type="ECO:0000313" key="3">
    <source>
        <dbReference type="Proteomes" id="UP000309215"/>
    </source>
</evidence>
<organism evidence="2 3">
    <name type="scientific">Polyangium fumosum</name>
    <dbReference type="NCBI Taxonomy" id="889272"/>
    <lineage>
        <taxon>Bacteria</taxon>
        <taxon>Pseudomonadati</taxon>
        <taxon>Myxococcota</taxon>
        <taxon>Polyangia</taxon>
        <taxon>Polyangiales</taxon>
        <taxon>Polyangiaceae</taxon>
        <taxon>Polyangium</taxon>
    </lineage>
</organism>
<dbReference type="AlphaFoldDB" id="A0A4U1IS81"/>
<gene>
    <name evidence="2" type="ORF">E8A74_44390</name>
</gene>
<name>A0A4U1IS81_9BACT</name>